<dbReference type="EMBL" id="PFAL01000029">
    <property type="protein sequence ID" value="PIR95326.1"/>
    <property type="molecule type" value="Genomic_DNA"/>
</dbReference>
<protein>
    <submittedName>
        <fullName evidence="2">Uncharacterized protein</fullName>
    </submittedName>
</protein>
<comment type="caution">
    <text evidence="2">The sequence shown here is derived from an EMBL/GenBank/DDBJ whole genome shotgun (WGS) entry which is preliminary data.</text>
</comment>
<evidence type="ECO:0000313" key="2">
    <source>
        <dbReference type="EMBL" id="PIR95326.1"/>
    </source>
</evidence>
<evidence type="ECO:0000256" key="1">
    <source>
        <dbReference type="SAM" id="Phobius"/>
    </source>
</evidence>
<accession>A0A2H0V893</accession>
<feature type="transmembrane region" description="Helical" evidence="1">
    <location>
        <begin position="43"/>
        <end position="62"/>
    </location>
</feature>
<keyword evidence="1" id="KW-1133">Transmembrane helix</keyword>
<organism evidence="2 3">
    <name type="scientific">Candidatus Falkowbacteria bacterium CG10_big_fil_rev_8_21_14_0_10_37_18</name>
    <dbReference type="NCBI Taxonomy" id="1974562"/>
    <lineage>
        <taxon>Bacteria</taxon>
        <taxon>Candidatus Falkowiibacteriota</taxon>
    </lineage>
</organism>
<keyword evidence="1" id="KW-0472">Membrane</keyword>
<evidence type="ECO:0000313" key="3">
    <source>
        <dbReference type="Proteomes" id="UP000229972"/>
    </source>
</evidence>
<reference evidence="3" key="1">
    <citation type="submission" date="2017-09" db="EMBL/GenBank/DDBJ databases">
        <title>Depth-based differentiation of microbial function through sediment-hosted aquifers and enrichment of novel symbionts in the deep terrestrial subsurface.</title>
        <authorList>
            <person name="Probst A.J."/>
            <person name="Ladd B."/>
            <person name="Jarett J.K."/>
            <person name="Geller-Mcgrath D.E."/>
            <person name="Sieber C.M.K."/>
            <person name="Emerson J.B."/>
            <person name="Anantharaman K."/>
            <person name="Thomas B.C."/>
            <person name="Malmstrom R."/>
            <person name="Stieglmeier M."/>
            <person name="Klingl A."/>
            <person name="Woyke T."/>
            <person name="Ryan C.M."/>
            <person name="Banfield J.F."/>
        </authorList>
    </citation>
    <scope>NUCLEOTIDE SEQUENCE [LARGE SCALE GENOMIC DNA]</scope>
</reference>
<dbReference type="AlphaFoldDB" id="A0A2H0V893"/>
<name>A0A2H0V893_9BACT</name>
<dbReference type="Proteomes" id="UP000229972">
    <property type="component" value="Unassembled WGS sequence"/>
</dbReference>
<proteinExistence type="predicted"/>
<gene>
    <name evidence="2" type="ORF">COT93_03190</name>
</gene>
<sequence>MLDDNFNKKQVPRPRTIPSKIKQHLSLNLHIMPQTGSSHFQKWLFLAFLLFALLVIMAILIFW</sequence>
<keyword evidence="1" id="KW-0812">Transmembrane</keyword>